<dbReference type="PIRSF" id="PIRSF000521">
    <property type="entry name" value="Transaminase_4ab_Lys_Orn"/>
    <property type="match status" value="1"/>
</dbReference>
<name>A0A975K0Y6_9MYCO</name>
<sequence>MTVETSPLDRESGDSDYTAQSTYFDYPPYATAAESDKAFGEVVSTFEASLISSLPLNVHYGRRDNARVQDAYTGRWYWDCHREGSKYNLGHRNPAVVDALHEAIDHIDAGNFSHLSGYRAMIVEKLVASTGGALPRGRLGLSGSDAVEIAVHAARAFTQRKGLVAIADTSYHGSGELGTAISAIRAAQMKACLVDGGHTTYVPYNDLAAMKSAITTDTAAVIMEPTPAQAGFPEPSPGYLAGVKAACEAKGALMILDEIQTGFGSTGTLWAYEQFDFVPDLMAIGKGMGGGMYPISATLMADGPWRAYTDGQLFPHDSTYAGSEIGCVIASVVLDLTNNPGFLGRVGELADRFKRGFAGAPFEFSQVGLCMGIQTGDSIGTATKLAEHGILTIPSDSAPVVPFRPFLTLRDEDADDIIERVRRALG</sequence>
<dbReference type="KEGG" id="mspg:F6B93_21820"/>
<protein>
    <submittedName>
        <fullName evidence="4">Aminotransferase class III-fold pyridoxal phosphate-dependent enzyme</fullName>
    </submittedName>
</protein>
<dbReference type="InterPro" id="IPR015422">
    <property type="entry name" value="PyrdxlP-dep_Trfase_small"/>
</dbReference>
<comment type="cofactor">
    <cofactor evidence="1">
        <name>pyridoxal 5'-phosphate</name>
        <dbReference type="ChEBI" id="CHEBI:597326"/>
    </cofactor>
</comment>
<dbReference type="RefSeq" id="WP_211696941.1">
    <property type="nucleotide sequence ID" value="NZ_CP046600.1"/>
</dbReference>
<keyword evidence="2 3" id="KW-0663">Pyridoxal phosphate</keyword>
<dbReference type="SUPFAM" id="SSF53383">
    <property type="entry name" value="PLP-dependent transferases"/>
    <property type="match status" value="1"/>
</dbReference>
<organism evidence="4 5">
    <name type="scientific">Mycobacterium spongiae</name>
    <dbReference type="NCBI Taxonomy" id="886343"/>
    <lineage>
        <taxon>Bacteria</taxon>
        <taxon>Bacillati</taxon>
        <taxon>Actinomycetota</taxon>
        <taxon>Actinomycetes</taxon>
        <taxon>Mycobacteriales</taxon>
        <taxon>Mycobacteriaceae</taxon>
        <taxon>Mycobacterium</taxon>
    </lineage>
</organism>
<gene>
    <name evidence="4" type="ORF">F6B93_21820</name>
</gene>
<evidence type="ECO:0000256" key="3">
    <source>
        <dbReference type="RuleBase" id="RU003560"/>
    </source>
</evidence>
<dbReference type="PANTHER" id="PTHR11986">
    <property type="entry name" value="AMINOTRANSFERASE CLASS III"/>
    <property type="match status" value="1"/>
</dbReference>
<dbReference type="InterPro" id="IPR015424">
    <property type="entry name" value="PyrdxlP-dep_Trfase"/>
</dbReference>
<dbReference type="Gene3D" id="3.40.640.10">
    <property type="entry name" value="Type I PLP-dependent aspartate aminotransferase-like (Major domain)"/>
    <property type="match status" value="1"/>
</dbReference>
<dbReference type="InterPro" id="IPR050103">
    <property type="entry name" value="Class-III_PLP-dep_AT"/>
</dbReference>
<dbReference type="InterPro" id="IPR049704">
    <property type="entry name" value="Aminotrans_3_PPA_site"/>
</dbReference>
<evidence type="ECO:0000256" key="1">
    <source>
        <dbReference type="ARBA" id="ARBA00001933"/>
    </source>
</evidence>
<keyword evidence="4" id="KW-0808">Transferase</keyword>
<evidence type="ECO:0000313" key="5">
    <source>
        <dbReference type="Proteomes" id="UP000682202"/>
    </source>
</evidence>
<dbReference type="PROSITE" id="PS00600">
    <property type="entry name" value="AA_TRANSFER_CLASS_3"/>
    <property type="match status" value="1"/>
</dbReference>
<dbReference type="AlphaFoldDB" id="A0A975K0Y6"/>
<dbReference type="Pfam" id="PF00202">
    <property type="entry name" value="Aminotran_3"/>
    <property type="match status" value="1"/>
</dbReference>
<dbReference type="EMBL" id="CP046600">
    <property type="protein sequence ID" value="QUR69354.1"/>
    <property type="molecule type" value="Genomic_DNA"/>
</dbReference>
<proteinExistence type="inferred from homology"/>
<dbReference type="GO" id="GO:0030170">
    <property type="term" value="F:pyridoxal phosphate binding"/>
    <property type="evidence" value="ECO:0007669"/>
    <property type="project" value="InterPro"/>
</dbReference>
<comment type="similarity">
    <text evidence="3">Belongs to the class-III pyridoxal-phosphate-dependent aminotransferase family.</text>
</comment>
<dbReference type="Proteomes" id="UP000682202">
    <property type="component" value="Chromosome"/>
</dbReference>
<dbReference type="GO" id="GO:0042802">
    <property type="term" value="F:identical protein binding"/>
    <property type="evidence" value="ECO:0007669"/>
    <property type="project" value="TreeGrafter"/>
</dbReference>
<dbReference type="InterPro" id="IPR015421">
    <property type="entry name" value="PyrdxlP-dep_Trfase_major"/>
</dbReference>
<evidence type="ECO:0000313" key="4">
    <source>
        <dbReference type="EMBL" id="QUR69354.1"/>
    </source>
</evidence>
<dbReference type="GO" id="GO:0009447">
    <property type="term" value="P:putrescine catabolic process"/>
    <property type="evidence" value="ECO:0007669"/>
    <property type="project" value="TreeGrafter"/>
</dbReference>
<accession>A0A975K0Y6</accession>
<dbReference type="InterPro" id="IPR005814">
    <property type="entry name" value="Aminotrans_3"/>
</dbReference>
<dbReference type="PANTHER" id="PTHR11986:SF112">
    <property type="entry name" value="PUTRESCINE AMINOTRANSFERASE"/>
    <property type="match status" value="1"/>
</dbReference>
<keyword evidence="4" id="KW-0032">Aminotransferase</keyword>
<keyword evidence="5" id="KW-1185">Reference proteome</keyword>
<dbReference type="GO" id="GO:0033094">
    <property type="term" value="F:putrescine--2-oxoglutarate transaminase activity"/>
    <property type="evidence" value="ECO:0007669"/>
    <property type="project" value="TreeGrafter"/>
</dbReference>
<reference evidence="4" key="1">
    <citation type="submission" date="2019-12" db="EMBL/GenBank/DDBJ databases">
        <title>Mycobacterium spongiae sp. nov.</title>
        <authorList>
            <person name="Stinear T."/>
        </authorList>
    </citation>
    <scope>NUCLEOTIDE SEQUENCE</scope>
    <source>
        <strain evidence="4">FSD4b-SM</strain>
    </source>
</reference>
<dbReference type="Gene3D" id="3.90.1150.10">
    <property type="entry name" value="Aspartate Aminotransferase, domain 1"/>
    <property type="match status" value="1"/>
</dbReference>
<evidence type="ECO:0000256" key="2">
    <source>
        <dbReference type="ARBA" id="ARBA00022898"/>
    </source>
</evidence>